<dbReference type="Proteomes" id="UP001165069">
    <property type="component" value="Unassembled WGS sequence"/>
</dbReference>
<comment type="caution">
    <text evidence="1">The sequence shown here is derived from an EMBL/GenBank/DDBJ whole genome shotgun (WGS) entry which is preliminary data.</text>
</comment>
<evidence type="ECO:0000313" key="2">
    <source>
        <dbReference type="Proteomes" id="UP001165069"/>
    </source>
</evidence>
<gene>
    <name evidence="1" type="ORF">GETHLI_35950</name>
</gene>
<organism evidence="1 2">
    <name type="scientific">Geothrix limicola</name>
    <dbReference type="NCBI Taxonomy" id="2927978"/>
    <lineage>
        <taxon>Bacteria</taxon>
        <taxon>Pseudomonadati</taxon>
        <taxon>Acidobacteriota</taxon>
        <taxon>Holophagae</taxon>
        <taxon>Holophagales</taxon>
        <taxon>Holophagaceae</taxon>
        <taxon>Geothrix</taxon>
    </lineage>
</organism>
<reference evidence="1 2" key="1">
    <citation type="journal article" date="2023" name="Antonie Van Leeuwenhoek">
        <title>Mesoterricola silvestris gen. nov., sp. nov., Mesoterricola sediminis sp. nov., Geothrix oryzae sp. nov., Geothrix edaphica sp. nov., Geothrix rubra sp. nov., and Geothrix limicola sp. nov., six novel members of Acidobacteriota isolated from soils.</title>
        <authorList>
            <person name="Itoh H."/>
            <person name="Sugisawa Y."/>
            <person name="Mise K."/>
            <person name="Xu Z."/>
            <person name="Kuniyasu M."/>
            <person name="Ushijima N."/>
            <person name="Kawano K."/>
            <person name="Kobayashi E."/>
            <person name="Shiratori Y."/>
            <person name="Masuda Y."/>
            <person name="Senoo K."/>
        </authorList>
    </citation>
    <scope>NUCLEOTIDE SEQUENCE [LARGE SCALE GENOMIC DNA]</scope>
    <source>
        <strain evidence="1 2">Red804</strain>
    </source>
</reference>
<dbReference type="Gene3D" id="3.20.80.10">
    <property type="entry name" value="Regulatory factor, effector binding domain"/>
    <property type="match status" value="1"/>
</dbReference>
<protein>
    <submittedName>
        <fullName evidence="1">Uncharacterized protein</fullName>
    </submittedName>
</protein>
<proteinExistence type="predicted"/>
<keyword evidence="2" id="KW-1185">Reference proteome</keyword>
<evidence type="ECO:0000313" key="1">
    <source>
        <dbReference type="EMBL" id="GLH75092.1"/>
    </source>
</evidence>
<dbReference type="EMBL" id="BSDE01000020">
    <property type="protein sequence ID" value="GLH75092.1"/>
    <property type="molecule type" value="Genomic_DNA"/>
</dbReference>
<dbReference type="InterPro" id="IPR011256">
    <property type="entry name" value="Reg_factor_effector_dom_sf"/>
</dbReference>
<sequence>MPQAVIDTWGIIWAYFENNTEFIRSYTTDFEEYRGPDQIAIHIGVRG</sequence>
<accession>A0ABQ5QKJ4</accession>
<name>A0ABQ5QKJ4_9BACT</name>